<dbReference type="EMBL" id="AODQ01000023">
    <property type="protein sequence ID" value="EMR03560.1"/>
    <property type="molecule type" value="Genomic_DNA"/>
</dbReference>
<evidence type="ECO:0000256" key="1">
    <source>
        <dbReference type="SAM" id="Phobius"/>
    </source>
</evidence>
<evidence type="ECO:0000313" key="3">
    <source>
        <dbReference type="Proteomes" id="UP000011910"/>
    </source>
</evidence>
<evidence type="ECO:0000313" key="2">
    <source>
        <dbReference type="EMBL" id="EMR03560.1"/>
    </source>
</evidence>
<keyword evidence="1" id="KW-0812">Transmembrane</keyword>
<feature type="transmembrane region" description="Helical" evidence="1">
    <location>
        <begin position="75"/>
        <end position="98"/>
    </location>
</feature>
<keyword evidence="1" id="KW-1133">Transmembrane helix</keyword>
<accession>M7NPA6</accession>
<comment type="caution">
    <text evidence="2">The sequence shown here is derived from an EMBL/GenBank/DDBJ whole genome shotgun (WGS) entry which is preliminary data.</text>
</comment>
<keyword evidence="3" id="KW-1185">Reference proteome</keyword>
<name>M7NPA6_9BACT</name>
<keyword evidence="1" id="KW-0472">Membrane</keyword>
<protein>
    <submittedName>
        <fullName evidence="2">Gliding-associated putative ABC transporter substrate-binding component GldG</fullName>
    </submittedName>
</protein>
<sequence length="112" mass="12646">MVADGDFPLNEVNRRTREALPLGAAPFTQQIFANGEFIENALAYLTSEGGLIMARNKEVSIRPLDPVRVERERSWWQGLNLLVPVLLVVALGVGHAFWRKRKYARFSKPPEA</sequence>
<dbReference type="STRING" id="1279009.ADICEAN_01327"/>
<dbReference type="AlphaFoldDB" id="M7NPA6"/>
<reference evidence="2 3" key="1">
    <citation type="journal article" date="2013" name="Genome Announc.">
        <title>Draft Genome Sequence of Cesiribacter andamanensis Strain AMV16T, Isolated from a Soil Sample from a Mud Volcano in the Andaman Islands, India.</title>
        <authorList>
            <person name="Shivaji S."/>
            <person name="Ara S."/>
            <person name="Begum Z."/>
            <person name="Srinivas T.N."/>
            <person name="Singh A."/>
            <person name="Kumar Pinnaka A."/>
        </authorList>
    </citation>
    <scope>NUCLEOTIDE SEQUENCE [LARGE SCALE GENOMIC DNA]</scope>
    <source>
        <strain evidence="2 3">AMV16</strain>
    </source>
</reference>
<dbReference type="Proteomes" id="UP000011910">
    <property type="component" value="Unassembled WGS sequence"/>
</dbReference>
<proteinExistence type="predicted"/>
<dbReference type="eggNOG" id="COG3225">
    <property type="taxonomic scope" value="Bacteria"/>
</dbReference>
<organism evidence="2 3">
    <name type="scientific">Cesiribacter andamanensis AMV16</name>
    <dbReference type="NCBI Taxonomy" id="1279009"/>
    <lineage>
        <taxon>Bacteria</taxon>
        <taxon>Pseudomonadati</taxon>
        <taxon>Bacteroidota</taxon>
        <taxon>Cytophagia</taxon>
        <taxon>Cytophagales</taxon>
        <taxon>Cesiribacteraceae</taxon>
        <taxon>Cesiribacter</taxon>
    </lineage>
</organism>
<gene>
    <name evidence="2" type="ORF">ADICEAN_01327</name>
</gene>